<keyword evidence="1" id="KW-0678">Repressor</keyword>
<evidence type="ECO:0000313" key="6">
    <source>
        <dbReference type="Proteomes" id="UP000250174"/>
    </source>
</evidence>
<keyword evidence="2 3" id="KW-0238">DNA-binding</keyword>
<protein>
    <submittedName>
        <fullName evidence="5">TetR family transcriptional regulator</fullName>
    </submittedName>
</protein>
<evidence type="ECO:0000256" key="3">
    <source>
        <dbReference type="PROSITE-ProRule" id="PRU00335"/>
    </source>
</evidence>
<comment type="caution">
    <text evidence="5">The sequence shown here is derived from an EMBL/GenBank/DDBJ whole genome shotgun (WGS) entry which is preliminary data.</text>
</comment>
<dbReference type="GO" id="GO:0003677">
    <property type="term" value="F:DNA binding"/>
    <property type="evidence" value="ECO:0007669"/>
    <property type="project" value="UniProtKB-UniRule"/>
</dbReference>
<dbReference type="Proteomes" id="UP000250174">
    <property type="component" value="Unassembled WGS sequence"/>
</dbReference>
<dbReference type="SUPFAM" id="SSF46689">
    <property type="entry name" value="Homeodomain-like"/>
    <property type="match status" value="1"/>
</dbReference>
<dbReference type="Gene3D" id="1.10.10.60">
    <property type="entry name" value="Homeodomain-like"/>
    <property type="match status" value="1"/>
</dbReference>
<organism evidence="5 6">
    <name type="scientific">Priestia endophytica</name>
    <dbReference type="NCBI Taxonomy" id="135735"/>
    <lineage>
        <taxon>Bacteria</taxon>
        <taxon>Bacillati</taxon>
        <taxon>Bacillota</taxon>
        <taxon>Bacilli</taxon>
        <taxon>Bacillales</taxon>
        <taxon>Bacillaceae</taxon>
        <taxon>Priestia</taxon>
    </lineage>
</organism>
<evidence type="ECO:0000259" key="4">
    <source>
        <dbReference type="PROSITE" id="PS50977"/>
    </source>
</evidence>
<feature type="domain" description="HTH tetR-type" evidence="4">
    <location>
        <begin position="14"/>
        <end position="74"/>
    </location>
</feature>
<dbReference type="PANTHER" id="PTHR43479:SF11">
    <property type="entry name" value="ACREF_ENVCD OPERON REPRESSOR-RELATED"/>
    <property type="match status" value="1"/>
</dbReference>
<dbReference type="EMBL" id="LVYK01000017">
    <property type="protein sequence ID" value="RAS78116.1"/>
    <property type="molecule type" value="Genomic_DNA"/>
</dbReference>
<dbReference type="InterPro" id="IPR009057">
    <property type="entry name" value="Homeodomain-like_sf"/>
</dbReference>
<evidence type="ECO:0000313" key="5">
    <source>
        <dbReference type="EMBL" id="RAS78116.1"/>
    </source>
</evidence>
<feature type="DNA-binding region" description="H-T-H motif" evidence="3">
    <location>
        <begin position="37"/>
        <end position="56"/>
    </location>
</feature>
<dbReference type="PANTHER" id="PTHR43479">
    <property type="entry name" value="ACREF/ENVCD OPERON REPRESSOR-RELATED"/>
    <property type="match status" value="1"/>
</dbReference>
<gene>
    <name evidence="5" type="ORF">A3864_09335</name>
</gene>
<evidence type="ECO:0000256" key="2">
    <source>
        <dbReference type="ARBA" id="ARBA00023125"/>
    </source>
</evidence>
<dbReference type="InterPro" id="IPR036271">
    <property type="entry name" value="Tet_transcr_reg_TetR-rel_C_sf"/>
</dbReference>
<dbReference type="AlphaFoldDB" id="A0AAX1QAR4"/>
<dbReference type="InterPro" id="IPR050624">
    <property type="entry name" value="HTH-type_Tx_Regulator"/>
</dbReference>
<dbReference type="Gene3D" id="1.10.357.10">
    <property type="entry name" value="Tetracycline Repressor, domain 2"/>
    <property type="match status" value="1"/>
</dbReference>
<sequence>MAPLNEEQLQQIRDERKEQIIEAALKVFARRGIIGTKMSMIASEAGISAGLLYRYFNSKDELFTTLVQQAIDESIAGIKSIYQLPGTPLDKIKTLTAEILNEGSQLYFMLMHHARTSDEVPITAQKLIEENTMKTYIDILEPLFIEGQKKGEIAEDNPSELISCYLSLLSGLMTLNIQGDENYQIPKVDLLLRFIVRPS</sequence>
<dbReference type="InterPro" id="IPR001647">
    <property type="entry name" value="HTH_TetR"/>
</dbReference>
<reference evidence="5 6" key="1">
    <citation type="submission" date="2016-03" db="EMBL/GenBank/DDBJ databases">
        <title>Comparison of Bacillus endophyticus and B. anthracis characteristics using whole genome sequence analysis and microbiological techniques.</title>
        <authorList>
            <person name="Lekota K.E."/>
            <person name="Mafofo J."/>
            <person name="Rees J."/>
            <person name="Muchadeyi F.C."/>
            <person name="Madoroba E."/>
            <person name="Van Heerden H."/>
        </authorList>
    </citation>
    <scope>NUCLEOTIDE SEQUENCE [LARGE SCALE GENOMIC DNA]</scope>
    <source>
        <strain evidence="5 6">3631_10C</strain>
    </source>
</reference>
<accession>A0AAX1QAR4</accession>
<dbReference type="PROSITE" id="PS50977">
    <property type="entry name" value="HTH_TETR_2"/>
    <property type="match status" value="1"/>
</dbReference>
<dbReference type="RefSeq" id="WP_111924714.1">
    <property type="nucleotide sequence ID" value="NZ_LVYK01000017.1"/>
</dbReference>
<evidence type="ECO:0000256" key="1">
    <source>
        <dbReference type="ARBA" id="ARBA00022491"/>
    </source>
</evidence>
<dbReference type="PRINTS" id="PR00455">
    <property type="entry name" value="HTHTETR"/>
</dbReference>
<dbReference type="SUPFAM" id="SSF48498">
    <property type="entry name" value="Tetracyclin repressor-like, C-terminal domain"/>
    <property type="match status" value="1"/>
</dbReference>
<name>A0AAX1QAR4_9BACI</name>
<dbReference type="Pfam" id="PF00440">
    <property type="entry name" value="TetR_N"/>
    <property type="match status" value="1"/>
</dbReference>
<proteinExistence type="predicted"/>